<dbReference type="RefSeq" id="WP_136945370.1">
    <property type="nucleotide sequence ID" value="NZ_SWFM01000001.1"/>
</dbReference>
<dbReference type="Pfam" id="PF14154">
    <property type="entry name" value="DUF4306"/>
    <property type="match status" value="1"/>
</dbReference>
<gene>
    <name evidence="2" type="ORF">FBF83_01400</name>
</gene>
<sequence length="104" mass="12140">MKATLQAILLISLFCIFGFTFWLASWTASYLPYSDDWKDHVVFTPASTEDPSQIYMVDMYLYAFRYSPFITIVCTLSFIVIVVVLFLLVKAFWEEKVSKKIKEV</sequence>
<dbReference type="EMBL" id="SWFM01000001">
    <property type="protein sequence ID" value="TKD71494.1"/>
    <property type="molecule type" value="Genomic_DNA"/>
</dbReference>
<evidence type="ECO:0000313" key="3">
    <source>
        <dbReference type="Proteomes" id="UP000310541"/>
    </source>
</evidence>
<feature type="transmembrane region" description="Helical" evidence="1">
    <location>
        <begin position="7"/>
        <end position="28"/>
    </location>
</feature>
<dbReference type="OrthoDB" id="2843354at2"/>
<comment type="caution">
    <text evidence="2">The sequence shown here is derived from an EMBL/GenBank/DDBJ whole genome shotgun (WGS) entry which is preliminary data.</text>
</comment>
<reference evidence="2 3" key="1">
    <citation type="submission" date="2019-04" db="EMBL/GenBank/DDBJ databases">
        <title>Genome sequence of Bacillus hwajinpoensis strain Y2.</title>
        <authorList>
            <person name="Fair J.L."/>
            <person name="Maclea K.S."/>
        </authorList>
    </citation>
    <scope>NUCLEOTIDE SEQUENCE [LARGE SCALE GENOMIC DNA]</scope>
    <source>
        <strain evidence="2 3">Y2</strain>
    </source>
</reference>
<dbReference type="AlphaFoldDB" id="A0A4U1MLB6"/>
<evidence type="ECO:0000313" key="2">
    <source>
        <dbReference type="EMBL" id="TKD71494.1"/>
    </source>
</evidence>
<name>A0A4U1MLB6_9BACL</name>
<keyword evidence="1" id="KW-0472">Membrane</keyword>
<organism evidence="2 3">
    <name type="scientific">Guptibacillus hwajinpoensis</name>
    <dbReference type="NCBI Taxonomy" id="208199"/>
    <lineage>
        <taxon>Bacteria</taxon>
        <taxon>Bacillati</taxon>
        <taxon>Bacillota</taxon>
        <taxon>Bacilli</taxon>
        <taxon>Bacillales</taxon>
        <taxon>Guptibacillaceae</taxon>
        <taxon>Guptibacillus</taxon>
    </lineage>
</organism>
<dbReference type="InterPro" id="IPR025440">
    <property type="entry name" value="DUF4306"/>
</dbReference>
<evidence type="ECO:0000256" key="1">
    <source>
        <dbReference type="SAM" id="Phobius"/>
    </source>
</evidence>
<keyword evidence="1" id="KW-1133">Transmembrane helix</keyword>
<dbReference type="Proteomes" id="UP000310541">
    <property type="component" value="Unassembled WGS sequence"/>
</dbReference>
<feature type="transmembrane region" description="Helical" evidence="1">
    <location>
        <begin position="69"/>
        <end position="93"/>
    </location>
</feature>
<accession>A0A4U1MLB6</accession>
<proteinExistence type="predicted"/>
<keyword evidence="1" id="KW-0812">Transmembrane</keyword>
<protein>
    <submittedName>
        <fullName evidence="2">DUF4306 domain-containing protein</fullName>
    </submittedName>
</protein>